<dbReference type="FunFam" id="2.130.10.10:FF:002135">
    <property type="entry name" value="WD repeat and FYVE domain-containing protein 2"/>
    <property type="match status" value="1"/>
</dbReference>
<protein>
    <recommendedName>
        <fullName evidence="8">WD repeat and FYVE domain-containing protein 2</fullName>
    </recommendedName>
</protein>
<keyword evidence="3" id="KW-0479">Metal-binding</keyword>
<dbReference type="PROSITE" id="PS50294">
    <property type="entry name" value="WD_REPEATS_REGION"/>
    <property type="match status" value="1"/>
</dbReference>
<comment type="caution">
    <text evidence="12">The sequence shown here is derived from an EMBL/GenBank/DDBJ whole genome shotgun (WGS) entry which is preliminary data.</text>
</comment>
<dbReference type="SUPFAM" id="SSF50978">
    <property type="entry name" value="WD40 repeat-like"/>
    <property type="match status" value="1"/>
</dbReference>
<accession>A0A2G5UVE2</accession>
<evidence type="ECO:0000256" key="4">
    <source>
        <dbReference type="ARBA" id="ARBA00022737"/>
    </source>
</evidence>
<keyword evidence="1 10" id="KW-0853">WD repeat</keyword>
<dbReference type="GO" id="GO:0006897">
    <property type="term" value="P:endocytosis"/>
    <property type="evidence" value="ECO:0007669"/>
    <property type="project" value="UniProtKB-KW"/>
</dbReference>
<dbReference type="InterPro" id="IPR017455">
    <property type="entry name" value="Znf_FYVE-rel"/>
</dbReference>
<name>A0A2G5UVE2_9PELO</name>
<keyword evidence="13" id="KW-1185">Reference proteome</keyword>
<dbReference type="PANTHER" id="PTHR46189:SF1">
    <property type="entry name" value="LD41958P"/>
    <property type="match status" value="1"/>
</dbReference>
<evidence type="ECO:0000256" key="3">
    <source>
        <dbReference type="ARBA" id="ARBA00022723"/>
    </source>
</evidence>
<dbReference type="SMART" id="SM00064">
    <property type="entry name" value="FYVE"/>
    <property type="match status" value="1"/>
</dbReference>
<dbReference type="Pfam" id="PF00400">
    <property type="entry name" value="WD40"/>
    <property type="match status" value="3"/>
</dbReference>
<evidence type="ECO:0000313" key="13">
    <source>
        <dbReference type="Proteomes" id="UP000230233"/>
    </source>
</evidence>
<keyword evidence="6" id="KW-0862">Zinc</keyword>
<dbReference type="InterPro" id="IPR013083">
    <property type="entry name" value="Znf_RING/FYVE/PHD"/>
</dbReference>
<comment type="function">
    <text evidence="7">Plays a role in coelomocyte endocytosis.</text>
</comment>
<dbReference type="PROSITE" id="PS00678">
    <property type="entry name" value="WD_REPEATS_1"/>
    <property type="match status" value="1"/>
</dbReference>
<reference evidence="13" key="1">
    <citation type="submission" date="2017-10" db="EMBL/GenBank/DDBJ databases">
        <title>Rapid genome shrinkage in a self-fertile nematode reveals novel sperm competition proteins.</title>
        <authorList>
            <person name="Yin D."/>
            <person name="Schwarz E.M."/>
            <person name="Thomas C.G."/>
            <person name="Felde R.L."/>
            <person name="Korf I.F."/>
            <person name="Cutter A.D."/>
            <person name="Schartner C.M."/>
            <person name="Ralston E.J."/>
            <person name="Meyer B.J."/>
            <person name="Haag E.S."/>
        </authorList>
    </citation>
    <scope>NUCLEOTIDE SEQUENCE [LARGE SCALE GENOMIC DNA]</scope>
    <source>
        <strain evidence="13">JU1422</strain>
    </source>
</reference>
<dbReference type="PROSITE" id="PS50082">
    <property type="entry name" value="WD_REPEATS_2"/>
    <property type="match status" value="2"/>
</dbReference>
<dbReference type="InterPro" id="IPR001680">
    <property type="entry name" value="WD40_rpt"/>
</dbReference>
<dbReference type="InterPro" id="IPR036322">
    <property type="entry name" value="WD40_repeat_dom_sf"/>
</dbReference>
<keyword evidence="4" id="KW-0677">Repeat</keyword>
<evidence type="ECO:0000256" key="6">
    <source>
        <dbReference type="ARBA" id="ARBA00022833"/>
    </source>
</evidence>
<dbReference type="InterPro" id="IPR015943">
    <property type="entry name" value="WD40/YVTN_repeat-like_dom_sf"/>
</dbReference>
<keyword evidence="2" id="KW-0254">Endocytosis</keyword>
<evidence type="ECO:0000256" key="7">
    <source>
        <dbReference type="ARBA" id="ARBA00055342"/>
    </source>
</evidence>
<dbReference type="STRING" id="1611254.A0A2G5UVE2"/>
<dbReference type="EMBL" id="PDUG01000002">
    <property type="protein sequence ID" value="PIC43488.1"/>
    <property type="molecule type" value="Genomic_DNA"/>
</dbReference>
<dbReference type="GO" id="GO:0005769">
    <property type="term" value="C:early endosome"/>
    <property type="evidence" value="ECO:0007669"/>
    <property type="project" value="TreeGrafter"/>
</dbReference>
<evidence type="ECO:0000256" key="5">
    <source>
        <dbReference type="ARBA" id="ARBA00022771"/>
    </source>
</evidence>
<dbReference type="PANTHER" id="PTHR46189">
    <property type="entry name" value="LD41958P"/>
    <property type="match status" value="1"/>
</dbReference>
<dbReference type="SMART" id="SM00320">
    <property type="entry name" value="WD40"/>
    <property type="match status" value="5"/>
</dbReference>
<dbReference type="InterPro" id="IPR011011">
    <property type="entry name" value="Znf_FYVE_PHD"/>
</dbReference>
<dbReference type="Proteomes" id="UP000230233">
    <property type="component" value="Chromosome II"/>
</dbReference>
<gene>
    <name evidence="12" type="primary">Cni-wdfy-2</name>
    <name evidence="12" type="synonym">Cnig_chr_II.g4209</name>
    <name evidence="12" type="ORF">B9Z55_004209</name>
</gene>
<feature type="repeat" description="WD" evidence="10">
    <location>
        <begin position="286"/>
        <end position="320"/>
    </location>
</feature>
<evidence type="ECO:0000256" key="1">
    <source>
        <dbReference type="ARBA" id="ARBA00022574"/>
    </source>
</evidence>
<dbReference type="SUPFAM" id="SSF57903">
    <property type="entry name" value="FYVE/PHD zinc finger"/>
    <property type="match status" value="1"/>
</dbReference>
<dbReference type="Gene3D" id="2.130.10.10">
    <property type="entry name" value="YVTN repeat-like/Quinoprotein amine dehydrogenase"/>
    <property type="match status" value="2"/>
</dbReference>
<evidence type="ECO:0000259" key="11">
    <source>
        <dbReference type="PROSITE" id="PS50178"/>
    </source>
</evidence>
<dbReference type="CDD" id="cd15718">
    <property type="entry name" value="FYVE_WDFY1_like"/>
    <property type="match status" value="1"/>
</dbReference>
<feature type="repeat" description="WD" evidence="10">
    <location>
        <begin position="243"/>
        <end position="276"/>
    </location>
</feature>
<dbReference type="Pfam" id="PF01363">
    <property type="entry name" value="FYVE"/>
    <property type="match status" value="1"/>
</dbReference>
<dbReference type="GO" id="GO:0008270">
    <property type="term" value="F:zinc ion binding"/>
    <property type="evidence" value="ECO:0007669"/>
    <property type="project" value="UniProtKB-KW"/>
</dbReference>
<dbReference type="FunFam" id="3.30.40.10:FF:000105">
    <property type="entry name" value="WD repeat and FYVE domain-containing protein 2"/>
    <property type="match status" value="1"/>
</dbReference>
<dbReference type="InterPro" id="IPR042234">
    <property type="entry name" value="WDFY1/WDFY2"/>
</dbReference>
<evidence type="ECO:0000256" key="10">
    <source>
        <dbReference type="PROSITE-ProRule" id="PRU00221"/>
    </source>
</evidence>
<evidence type="ECO:0000256" key="2">
    <source>
        <dbReference type="ARBA" id="ARBA00022583"/>
    </source>
</evidence>
<evidence type="ECO:0000256" key="9">
    <source>
        <dbReference type="PROSITE-ProRule" id="PRU00091"/>
    </source>
</evidence>
<dbReference type="InterPro" id="IPR000306">
    <property type="entry name" value="Znf_FYVE"/>
</dbReference>
<dbReference type="AlphaFoldDB" id="A0A2G5UVE2"/>
<dbReference type="Gene3D" id="3.30.40.10">
    <property type="entry name" value="Zinc/RING finger domain, C3HC4 (zinc finger)"/>
    <property type="match status" value="1"/>
</dbReference>
<evidence type="ECO:0000313" key="12">
    <source>
        <dbReference type="EMBL" id="PIC43488.1"/>
    </source>
</evidence>
<feature type="domain" description="FYVE-type" evidence="11">
    <location>
        <begin position="329"/>
        <end position="400"/>
    </location>
</feature>
<keyword evidence="5 9" id="KW-0863">Zinc-finger</keyword>
<dbReference type="InterPro" id="IPR019775">
    <property type="entry name" value="WD40_repeat_CS"/>
</dbReference>
<dbReference type="PROSITE" id="PS50178">
    <property type="entry name" value="ZF_FYVE"/>
    <property type="match status" value="1"/>
</dbReference>
<proteinExistence type="predicted"/>
<evidence type="ECO:0000256" key="8">
    <source>
        <dbReference type="ARBA" id="ARBA00069621"/>
    </source>
</evidence>
<organism evidence="12 13">
    <name type="scientific">Caenorhabditis nigoni</name>
    <dbReference type="NCBI Taxonomy" id="1611254"/>
    <lineage>
        <taxon>Eukaryota</taxon>
        <taxon>Metazoa</taxon>
        <taxon>Ecdysozoa</taxon>
        <taxon>Nematoda</taxon>
        <taxon>Chromadorea</taxon>
        <taxon>Rhabditida</taxon>
        <taxon>Rhabditina</taxon>
        <taxon>Rhabditomorpha</taxon>
        <taxon>Rhabditoidea</taxon>
        <taxon>Rhabditidae</taxon>
        <taxon>Peloderinae</taxon>
        <taxon>Caenorhabditis</taxon>
    </lineage>
</organism>
<dbReference type="OrthoDB" id="63070at2759"/>
<sequence>MQKIQFLTGISAEKQQKLQKNCFRGETQNTISGYAPLNDFQPEMAAIINQRVDQGESSMGGAKPTLLHKIAGHVARINDVILLSKDEGVWTASDDRSVRLYLKRDNDQFWPSIHHFMPVAPTCLFYSEETYKLLVGLINGNVYEFNVADDFNSMTESRKWTCHAGPISGLGFALSSELIFSCSRDKSIVWHCSENSNKVGSYLLENSCTAMVIDLPFVFVGDHGGHVTVLRIIDNQPNLVSKLSAHTNSITSLTWDGNKKVLYSGSSDHLIIMWDIGGGKGEAYELNGHNGKVTTLCAAPAAKRLFSADEHGKLMCWDMDVRRVETPEWKTSDCCQKCNQPFFWNLQAMWQRKVVGLRQHHCRTCGSAVCGSCCDNWTTYPPMGYETKVRICNDCAGRMKENPGNFDLTPLAIPHEIRTGITAMHLQETLGLLVTSGQNRVVMIWDVRSVCSAPSGSGSH</sequence>